<dbReference type="Gene3D" id="1.20.1280.50">
    <property type="match status" value="1"/>
</dbReference>
<dbReference type="PANTHER" id="PTHR32133:SF366">
    <property type="entry name" value="OS07G0122900 PROTEIN"/>
    <property type="match status" value="1"/>
</dbReference>
<name>A0A8T0MAK6_PANVG</name>
<proteinExistence type="predicted"/>
<dbReference type="AlphaFoldDB" id="A0A8T0MAK6"/>
<gene>
    <name evidence="2" type="ORF">PVAP13_9NG003200</name>
</gene>
<dbReference type="Pfam" id="PF00646">
    <property type="entry name" value="F-box"/>
    <property type="match status" value="1"/>
</dbReference>
<keyword evidence="3" id="KW-1185">Reference proteome</keyword>
<dbReference type="EMBL" id="CM029054">
    <property type="protein sequence ID" value="KAG2533941.1"/>
    <property type="molecule type" value="Genomic_DNA"/>
</dbReference>
<protein>
    <recommendedName>
        <fullName evidence="1">F-box domain-containing protein</fullName>
    </recommendedName>
</protein>
<reference evidence="2" key="1">
    <citation type="submission" date="2020-05" db="EMBL/GenBank/DDBJ databases">
        <title>WGS assembly of Panicum virgatum.</title>
        <authorList>
            <person name="Lovell J.T."/>
            <person name="Jenkins J."/>
            <person name="Shu S."/>
            <person name="Juenger T.E."/>
            <person name="Schmutz J."/>
        </authorList>
    </citation>
    <scope>NUCLEOTIDE SEQUENCE</scope>
    <source>
        <strain evidence="2">AP13</strain>
    </source>
</reference>
<dbReference type="PANTHER" id="PTHR32133">
    <property type="entry name" value="OS07G0120400 PROTEIN"/>
    <property type="match status" value="1"/>
</dbReference>
<accession>A0A8T0MAK6</accession>
<dbReference type="Proteomes" id="UP000823388">
    <property type="component" value="Chromosome 9N"/>
</dbReference>
<evidence type="ECO:0000259" key="1">
    <source>
        <dbReference type="PROSITE" id="PS50181"/>
    </source>
</evidence>
<dbReference type="SUPFAM" id="SSF81383">
    <property type="entry name" value="F-box domain"/>
    <property type="match status" value="1"/>
</dbReference>
<dbReference type="InterPro" id="IPR001810">
    <property type="entry name" value="F-box_dom"/>
</dbReference>
<comment type="caution">
    <text evidence="2">The sequence shown here is derived from an EMBL/GenBank/DDBJ whole genome shotgun (WGS) entry which is preliminary data.</text>
</comment>
<dbReference type="PROSITE" id="PS50181">
    <property type="entry name" value="FBOX"/>
    <property type="match status" value="1"/>
</dbReference>
<organism evidence="2 3">
    <name type="scientific">Panicum virgatum</name>
    <name type="common">Blackwell switchgrass</name>
    <dbReference type="NCBI Taxonomy" id="38727"/>
    <lineage>
        <taxon>Eukaryota</taxon>
        <taxon>Viridiplantae</taxon>
        <taxon>Streptophyta</taxon>
        <taxon>Embryophyta</taxon>
        <taxon>Tracheophyta</taxon>
        <taxon>Spermatophyta</taxon>
        <taxon>Magnoliopsida</taxon>
        <taxon>Liliopsida</taxon>
        <taxon>Poales</taxon>
        <taxon>Poaceae</taxon>
        <taxon>PACMAD clade</taxon>
        <taxon>Panicoideae</taxon>
        <taxon>Panicodae</taxon>
        <taxon>Paniceae</taxon>
        <taxon>Panicinae</taxon>
        <taxon>Panicum</taxon>
        <taxon>Panicum sect. Hiantes</taxon>
    </lineage>
</organism>
<sequence>MAHGGPRRVRLRPGRLPHLPSDLHREILLRLPPDQPKLLFRCAAVSKVWRNIITNAEFLRRYREHHRVPPMIGCVYNYRERPAAGYVAMIPKLPTPLVPRLPNDGHGLVALDSRHGRVLFRRAHWRRTLVLWDPLAAHHENVSLPAEFPNANVNWSAGILCAAVQPCQHLNCHAEPFSIVFVGITEALASAYVYSSATRIWTATASVPPPAAAAAARMKDMATTVVNGNMYFRTDRRAIIRYHFVGDAHRLSYMEAPPAIPGQGDQGTVLVPAAGGRLGFAGLSSSSLVRIWETQVGAAEAAAAWEEPRSVRLPLPARRLMGSVESTRSLLIGTRTGPGPISLNLESGKVKTLPKPKGTTILIPVMGFCTPGDV</sequence>
<evidence type="ECO:0000313" key="3">
    <source>
        <dbReference type="Proteomes" id="UP000823388"/>
    </source>
</evidence>
<dbReference type="InterPro" id="IPR036047">
    <property type="entry name" value="F-box-like_dom_sf"/>
</dbReference>
<evidence type="ECO:0000313" key="2">
    <source>
        <dbReference type="EMBL" id="KAG2533941.1"/>
    </source>
</evidence>
<feature type="domain" description="F-box" evidence="1">
    <location>
        <begin position="13"/>
        <end position="62"/>
    </location>
</feature>